<feature type="region of interest" description="Disordered" evidence="5">
    <location>
        <begin position="684"/>
        <end position="727"/>
    </location>
</feature>
<dbReference type="InterPro" id="IPR006571">
    <property type="entry name" value="TLDc_dom"/>
</dbReference>
<dbReference type="SMART" id="SM00584">
    <property type="entry name" value="TLDc"/>
    <property type="match status" value="1"/>
</dbReference>
<dbReference type="OrthoDB" id="289228at2759"/>
<feature type="domain" description="TLDc" evidence="6">
    <location>
        <begin position="517"/>
        <end position="750"/>
    </location>
</feature>
<dbReference type="PROSITE" id="PS51886">
    <property type="entry name" value="TLDC"/>
    <property type="match status" value="1"/>
</dbReference>
<keyword evidence="3" id="KW-0496">Mitochondrion</keyword>
<protein>
    <recommendedName>
        <fullName evidence="4">Oxidation resistance protein 1</fullName>
    </recommendedName>
</protein>
<evidence type="ECO:0000259" key="6">
    <source>
        <dbReference type="PROSITE" id="PS51886"/>
    </source>
</evidence>
<feature type="compositionally biased region" description="Acidic residues" evidence="5">
    <location>
        <begin position="715"/>
        <end position="727"/>
    </location>
</feature>
<evidence type="ECO:0000256" key="4">
    <source>
        <dbReference type="ARBA" id="ARBA00040604"/>
    </source>
</evidence>
<evidence type="ECO:0000313" key="8">
    <source>
        <dbReference type="Proteomes" id="UP000030708"/>
    </source>
</evidence>
<comment type="subcellular location">
    <subcellularLocation>
        <location evidence="1">Mitochondrion</location>
    </subcellularLocation>
</comment>
<comment type="similarity">
    <text evidence="2">Belongs to the OXR1 family.</text>
</comment>
<evidence type="ECO:0000256" key="3">
    <source>
        <dbReference type="ARBA" id="ARBA00023128"/>
    </source>
</evidence>
<sequence length="807" mass="94086">MGEGYSKSTINHGNLSEEEVQNIRKKFNLNKKELNETISTFEFIYAYPHILRPYIALVLPSFHEVLRKKNRHNKGKNSSTSNNTNNYGINYAINILFSKSNKKISNEISLQDIINILSYLHNVKSRIIIRILFLSFLRYSISNNNDTIKLNILEENDLENENNNEELNITKIVEANFKREDCCMATDTYEPNIYDDPQNNNDDDINDDNSLDKKRNSFDLVYSDSNVNTINKNNKKERNYKFIKDNIFIVEKNKITSQYPQNYIVKDLISIEEAIHHLFTYMYIEQLYLLCPSNMLFKLSNVNQLAEKDFPINNIKMKCYDDSIINRQNSWDLAFFFKELSCSLETNLDFKNIVIGFRLYANSLENNKNSIYSLVIEYINSTFTNMSTNYSNVTWKHFMNKENVLTEGINKDNKKKKKLSNAAETDIQLEHEQQKEVDKTNTFIIDENEIPNINDICINSIELIHSIYTSMKKNEIAKKDNKNKLLENDAYKQSASIIELQNSSKGWRGLFLNESSKILTDEIAFSLRQCSPCFSNNVWYRLYASWKQGTSFSRFMSCLFHYPSPIVIVIKTNDNQILGGVCTTPLKDSHLYHGCSNDFLFSAYPVFRIIRTNQFGTNYVYLNSKNSFYPKGLGFGGKPECFRLFLSDEFKDSYCTESDFTYKSGHLYFPQQKNKKGKKCNYTYASSDSKDGDNQDDKDKREELEPEGEQQAQEQEQEQELEQDDQEDDLDSYSFLYKLSISEVEAWGCGDEKALQEQKLIIQNEEACKQERRSTDKSKIVQNSFDKEFLLPKVFSVGKYEELKPST</sequence>
<evidence type="ECO:0000313" key="7">
    <source>
        <dbReference type="EMBL" id="ETW34643.1"/>
    </source>
</evidence>
<dbReference type="Proteomes" id="UP000030708">
    <property type="component" value="Unassembled WGS sequence"/>
</dbReference>
<proteinExistence type="inferred from homology"/>
<dbReference type="Pfam" id="PF07534">
    <property type="entry name" value="TLD"/>
    <property type="match status" value="1"/>
</dbReference>
<feature type="region of interest" description="Disordered" evidence="5">
    <location>
        <begin position="190"/>
        <end position="209"/>
    </location>
</feature>
<feature type="compositionally biased region" description="Basic and acidic residues" evidence="5">
    <location>
        <begin position="688"/>
        <end position="703"/>
    </location>
</feature>
<name>A0A024W243_PLAFA</name>
<reference evidence="7 8" key="2">
    <citation type="submission" date="2013-02" db="EMBL/GenBank/DDBJ databases">
        <title>The Genome Sequence of Plasmodium falciparum Tanzania (2000708).</title>
        <authorList>
            <consortium name="The Broad Institute Genome Sequencing Platform"/>
            <consortium name="The Broad Institute Genome Sequencing Center for Infectious Disease"/>
            <person name="Neafsey D."/>
            <person name="Cheeseman I."/>
            <person name="Volkman S."/>
            <person name="Adams J."/>
            <person name="Walker B."/>
            <person name="Young S.K."/>
            <person name="Zeng Q."/>
            <person name="Gargeya S."/>
            <person name="Fitzgerald M."/>
            <person name="Haas B."/>
            <person name="Abouelleil A."/>
            <person name="Alvarado L."/>
            <person name="Arachchi H.M."/>
            <person name="Berlin A.M."/>
            <person name="Chapman S.B."/>
            <person name="Dewar J."/>
            <person name="Goldberg J."/>
            <person name="Griggs A."/>
            <person name="Gujja S."/>
            <person name="Hansen M."/>
            <person name="Howarth C."/>
            <person name="Imamovic A."/>
            <person name="Larimer J."/>
            <person name="McCowan C."/>
            <person name="Murphy C."/>
            <person name="Neiman D."/>
            <person name="Pearson M."/>
            <person name="Priest M."/>
            <person name="Roberts A."/>
            <person name="Saif S."/>
            <person name="Shea T."/>
            <person name="Sisk P."/>
            <person name="Sykes S."/>
            <person name="Wortman J."/>
            <person name="Nusbaum C."/>
            <person name="Birren B."/>
        </authorList>
    </citation>
    <scope>NUCLEOTIDE SEQUENCE [LARGE SCALE GENOMIC DNA]</scope>
    <source>
        <strain evidence="8">Tanzania (2000708)</strain>
    </source>
</reference>
<dbReference type="PANTHER" id="PTHR23354">
    <property type="entry name" value="NUCLEOLAR PROTEIN 7/ESTROGEN RECEPTOR COACTIVATOR-RELATED"/>
    <property type="match status" value="1"/>
</dbReference>
<feature type="compositionally biased region" description="Low complexity" evidence="5">
    <location>
        <begin position="191"/>
        <end position="200"/>
    </location>
</feature>
<dbReference type="GO" id="GO:0005739">
    <property type="term" value="C:mitochondrion"/>
    <property type="evidence" value="ECO:0007669"/>
    <property type="project" value="UniProtKB-SubCell"/>
</dbReference>
<dbReference type="PANTHER" id="PTHR23354:SF62">
    <property type="entry name" value="MUSTARD, ISOFORM V"/>
    <property type="match status" value="1"/>
</dbReference>
<dbReference type="eggNOG" id="KOG2557">
    <property type="taxonomic scope" value="Eukaryota"/>
</dbReference>
<organism evidence="7 8">
    <name type="scientific">Plasmodium falciparum Tanzania</name>
    <name type="common">2000708</name>
    <dbReference type="NCBI Taxonomy" id="1036725"/>
    <lineage>
        <taxon>Eukaryota</taxon>
        <taxon>Sar</taxon>
        <taxon>Alveolata</taxon>
        <taxon>Apicomplexa</taxon>
        <taxon>Aconoidasida</taxon>
        <taxon>Haemosporida</taxon>
        <taxon>Plasmodiidae</taxon>
        <taxon>Plasmodium</taxon>
        <taxon>Plasmodium (Laverania)</taxon>
    </lineage>
</organism>
<accession>A0A024W243</accession>
<dbReference type="AlphaFoldDB" id="A0A024W243"/>
<evidence type="ECO:0000256" key="1">
    <source>
        <dbReference type="ARBA" id="ARBA00004173"/>
    </source>
</evidence>
<gene>
    <name evidence="7" type="ORF">PFTANZ_04653</name>
</gene>
<evidence type="ECO:0000256" key="5">
    <source>
        <dbReference type="SAM" id="MobiDB-lite"/>
    </source>
</evidence>
<evidence type="ECO:0000256" key="2">
    <source>
        <dbReference type="ARBA" id="ARBA00009540"/>
    </source>
</evidence>
<reference evidence="7 8" key="1">
    <citation type="submission" date="2013-02" db="EMBL/GenBank/DDBJ databases">
        <title>The Genome Annotation of Plasmodium falciparum Tanzania (2000708).</title>
        <authorList>
            <consortium name="The Broad Institute Genome Sequencing Platform"/>
            <consortium name="The Broad Institute Genome Sequencing Center for Infectious Disease"/>
            <person name="Neafsey D."/>
            <person name="Hoffman S."/>
            <person name="Volkman S."/>
            <person name="Rosenthal P."/>
            <person name="Walker B."/>
            <person name="Young S.K."/>
            <person name="Zeng Q."/>
            <person name="Gargeya S."/>
            <person name="Fitzgerald M."/>
            <person name="Haas B."/>
            <person name="Abouelleil A."/>
            <person name="Allen A.W."/>
            <person name="Alvarado L."/>
            <person name="Arachchi H.M."/>
            <person name="Berlin A.M."/>
            <person name="Chapman S.B."/>
            <person name="Gainer-Dewar J."/>
            <person name="Goldberg J."/>
            <person name="Griggs A."/>
            <person name="Gujja S."/>
            <person name="Hansen M."/>
            <person name="Howarth C."/>
            <person name="Imamovic A."/>
            <person name="Ireland A."/>
            <person name="Larimer J."/>
            <person name="McCowan C."/>
            <person name="Murphy C."/>
            <person name="Pearson M."/>
            <person name="Poon T.W."/>
            <person name="Priest M."/>
            <person name="Roberts A."/>
            <person name="Saif S."/>
            <person name="Shea T."/>
            <person name="Sisk P."/>
            <person name="Sykes S."/>
            <person name="Wortman J."/>
            <person name="Nusbaum C."/>
            <person name="Birren B."/>
        </authorList>
    </citation>
    <scope>NUCLEOTIDE SEQUENCE [LARGE SCALE GENOMIC DNA]</scope>
    <source>
        <strain evidence="8">Tanzania (2000708)</strain>
    </source>
</reference>
<dbReference type="EMBL" id="KI926513">
    <property type="protein sequence ID" value="ETW34643.1"/>
    <property type="molecule type" value="Genomic_DNA"/>
</dbReference>